<name>A0A938AZC9_UNCTE</name>
<dbReference type="Pfam" id="PF13419">
    <property type="entry name" value="HAD_2"/>
    <property type="match status" value="1"/>
</dbReference>
<dbReference type="GO" id="GO:0006281">
    <property type="term" value="P:DNA repair"/>
    <property type="evidence" value="ECO:0007669"/>
    <property type="project" value="TreeGrafter"/>
</dbReference>
<dbReference type="PANTHER" id="PTHR43434:SF1">
    <property type="entry name" value="PHOSPHOGLYCOLATE PHOSPHATASE"/>
    <property type="match status" value="1"/>
</dbReference>
<proteinExistence type="inferred from homology"/>
<dbReference type="InterPro" id="IPR023198">
    <property type="entry name" value="PGP-like_dom2"/>
</dbReference>
<evidence type="ECO:0000313" key="5">
    <source>
        <dbReference type="EMBL" id="MBM3222447.1"/>
    </source>
</evidence>
<reference evidence="5" key="1">
    <citation type="submission" date="2019-03" db="EMBL/GenBank/DDBJ databases">
        <title>Lake Tanganyika Metagenome-Assembled Genomes (MAGs).</title>
        <authorList>
            <person name="Tran P."/>
        </authorList>
    </citation>
    <scope>NUCLEOTIDE SEQUENCE</scope>
    <source>
        <strain evidence="5">K_DeepCast_65m_m2_066</strain>
    </source>
</reference>
<dbReference type="Gene3D" id="3.40.50.1000">
    <property type="entry name" value="HAD superfamily/HAD-like"/>
    <property type="match status" value="1"/>
</dbReference>
<comment type="similarity">
    <text evidence="3">Belongs to the HAD-like hydrolase superfamily. CbbY/CbbZ/Gph/YieH family.</text>
</comment>
<dbReference type="InterPro" id="IPR050155">
    <property type="entry name" value="HAD-like_hydrolase_sf"/>
</dbReference>
<dbReference type="SFLD" id="SFLDG01135">
    <property type="entry name" value="C1.5.6:_HAD__Beta-PGM__Phospha"/>
    <property type="match status" value="1"/>
</dbReference>
<evidence type="ECO:0000256" key="4">
    <source>
        <dbReference type="ARBA" id="ARBA00013078"/>
    </source>
</evidence>
<dbReference type="GO" id="GO:0008967">
    <property type="term" value="F:phosphoglycolate phosphatase activity"/>
    <property type="evidence" value="ECO:0007669"/>
    <property type="project" value="UniProtKB-EC"/>
</dbReference>
<dbReference type="SFLD" id="SFLDS00003">
    <property type="entry name" value="Haloacid_Dehalogenase"/>
    <property type="match status" value="1"/>
</dbReference>
<accession>A0A938AZC9</accession>
<comment type="pathway">
    <text evidence="2">Organic acid metabolism; glycolate biosynthesis; glycolate from 2-phosphoglycolate: step 1/1.</text>
</comment>
<dbReference type="NCBIfam" id="TIGR01549">
    <property type="entry name" value="HAD-SF-IA-v1"/>
    <property type="match status" value="1"/>
</dbReference>
<dbReference type="SUPFAM" id="SSF56784">
    <property type="entry name" value="HAD-like"/>
    <property type="match status" value="1"/>
</dbReference>
<sequence length="220" mass="23749">MTTLTTILYDLDGTLIDSRRDIAMAFQYALRRLTADALPGEDAIAQHIGKPLAQMARELGYHFTPAQETLFLETYRARYAASGAHHTHLYPGVLTTLHALSALAFGIVTTKAQDQAETVLRDLQMTSFFQHIQGGVPGLRLKPAPDMVIAALTALRCLPQQALMVGDTTADILAGKAAGLTTCAVTYGFGTPEELQASQPDYVIDTFSELVALVADLERG</sequence>
<protein>
    <recommendedName>
        <fullName evidence="4">phosphoglycolate phosphatase</fullName>
        <ecNumber evidence="4">3.1.3.18</ecNumber>
    </recommendedName>
</protein>
<comment type="catalytic activity">
    <reaction evidence="1">
        <text>2-phosphoglycolate + H2O = glycolate + phosphate</text>
        <dbReference type="Rhea" id="RHEA:14369"/>
        <dbReference type="ChEBI" id="CHEBI:15377"/>
        <dbReference type="ChEBI" id="CHEBI:29805"/>
        <dbReference type="ChEBI" id="CHEBI:43474"/>
        <dbReference type="ChEBI" id="CHEBI:58033"/>
        <dbReference type="EC" id="3.1.3.18"/>
    </reaction>
</comment>
<dbReference type="GO" id="GO:0005829">
    <property type="term" value="C:cytosol"/>
    <property type="evidence" value="ECO:0007669"/>
    <property type="project" value="TreeGrafter"/>
</dbReference>
<dbReference type="SFLD" id="SFLDG01129">
    <property type="entry name" value="C1.5:_HAD__Beta-PGM__Phosphata"/>
    <property type="match status" value="1"/>
</dbReference>
<gene>
    <name evidence="5" type="ORF">FJZ47_01395</name>
</gene>
<dbReference type="InterPro" id="IPR023214">
    <property type="entry name" value="HAD_sf"/>
</dbReference>
<evidence type="ECO:0000256" key="1">
    <source>
        <dbReference type="ARBA" id="ARBA00000830"/>
    </source>
</evidence>
<dbReference type="EC" id="3.1.3.18" evidence="4"/>
<evidence type="ECO:0000256" key="3">
    <source>
        <dbReference type="ARBA" id="ARBA00006171"/>
    </source>
</evidence>
<dbReference type="InterPro" id="IPR036412">
    <property type="entry name" value="HAD-like_sf"/>
</dbReference>
<dbReference type="AlphaFoldDB" id="A0A938AZC9"/>
<organism evidence="5 6">
    <name type="scientific">Tectimicrobiota bacterium</name>
    <dbReference type="NCBI Taxonomy" id="2528274"/>
    <lineage>
        <taxon>Bacteria</taxon>
        <taxon>Pseudomonadati</taxon>
        <taxon>Nitrospinota/Tectimicrobiota group</taxon>
        <taxon>Candidatus Tectimicrobiota</taxon>
    </lineage>
</organism>
<dbReference type="PANTHER" id="PTHR43434">
    <property type="entry name" value="PHOSPHOGLYCOLATE PHOSPHATASE"/>
    <property type="match status" value="1"/>
</dbReference>
<dbReference type="Proteomes" id="UP000712673">
    <property type="component" value="Unassembled WGS sequence"/>
</dbReference>
<comment type="caution">
    <text evidence="5">The sequence shown here is derived from an EMBL/GenBank/DDBJ whole genome shotgun (WGS) entry which is preliminary data.</text>
</comment>
<dbReference type="InterPro" id="IPR041492">
    <property type="entry name" value="HAD_2"/>
</dbReference>
<dbReference type="NCBIfam" id="TIGR01509">
    <property type="entry name" value="HAD-SF-IA-v3"/>
    <property type="match status" value="1"/>
</dbReference>
<keyword evidence="5" id="KW-0378">Hydrolase</keyword>
<dbReference type="InterPro" id="IPR006439">
    <property type="entry name" value="HAD-SF_hydro_IA"/>
</dbReference>
<evidence type="ECO:0000256" key="2">
    <source>
        <dbReference type="ARBA" id="ARBA00004818"/>
    </source>
</evidence>
<dbReference type="Gene3D" id="1.10.150.240">
    <property type="entry name" value="Putative phosphatase, domain 2"/>
    <property type="match status" value="1"/>
</dbReference>
<evidence type="ECO:0000313" key="6">
    <source>
        <dbReference type="Proteomes" id="UP000712673"/>
    </source>
</evidence>
<dbReference type="EMBL" id="VGLS01000021">
    <property type="protein sequence ID" value="MBM3222447.1"/>
    <property type="molecule type" value="Genomic_DNA"/>
</dbReference>